<dbReference type="InterPro" id="IPR019845">
    <property type="entry name" value="Squalene/phytoene_synthase_CS"/>
</dbReference>
<dbReference type="Proteomes" id="UP000026961">
    <property type="component" value="Chromosome 12"/>
</dbReference>
<comment type="catalytic activity">
    <reaction evidence="1">
        <text>2 (2E,6E,10E)-geranylgeranyl diphosphate = 15-cis-phytoene + 2 diphosphate</text>
        <dbReference type="Rhea" id="RHEA:34475"/>
        <dbReference type="ChEBI" id="CHEBI:27787"/>
        <dbReference type="ChEBI" id="CHEBI:33019"/>
        <dbReference type="ChEBI" id="CHEBI:58756"/>
        <dbReference type="EC" id="2.5.1.32"/>
    </reaction>
</comment>
<organism evidence="11">
    <name type="scientific">Oryza glumipatula</name>
    <dbReference type="NCBI Taxonomy" id="40148"/>
    <lineage>
        <taxon>Eukaryota</taxon>
        <taxon>Viridiplantae</taxon>
        <taxon>Streptophyta</taxon>
        <taxon>Embryophyta</taxon>
        <taxon>Tracheophyta</taxon>
        <taxon>Spermatophyta</taxon>
        <taxon>Magnoliopsida</taxon>
        <taxon>Liliopsida</taxon>
        <taxon>Poales</taxon>
        <taxon>Poaceae</taxon>
        <taxon>BOP clade</taxon>
        <taxon>Oryzoideae</taxon>
        <taxon>Oryzeae</taxon>
        <taxon>Oryzinae</taxon>
        <taxon>Oryza</taxon>
    </lineage>
</organism>
<dbReference type="InterPro" id="IPR033904">
    <property type="entry name" value="Trans_IPPS_HH"/>
</dbReference>
<evidence type="ECO:0000256" key="7">
    <source>
        <dbReference type="ARBA" id="ARBA00022946"/>
    </source>
</evidence>
<accession>A0A0E0BVH5</accession>
<dbReference type="EC" id="2.5.1.32" evidence="4"/>
<dbReference type="SMR" id="A0A0E0BVH5"/>
<keyword evidence="5" id="KW-0808">Transferase</keyword>
<dbReference type="InterPro" id="IPR044843">
    <property type="entry name" value="Trans_IPPS_bact-type"/>
</dbReference>
<dbReference type="GO" id="GO:0046905">
    <property type="term" value="F:15-cis-phytoene synthase activity"/>
    <property type="evidence" value="ECO:0007669"/>
    <property type="project" value="UniProtKB-EC"/>
</dbReference>
<evidence type="ECO:0000256" key="5">
    <source>
        <dbReference type="ARBA" id="ARBA00022679"/>
    </source>
</evidence>
<reference evidence="11" key="2">
    <citation type="submission" date="2018-05" db="EMBL/GenBank/DDBJ databases">
        <title>OgluRS3 (Oryza glumaepatula Reference Sequence Version 3).</title>
        <authorList>
            <person name="Zhang J."/>
            <person name="Kudrna D."/>
            <person name="Lee S."/>
            <person name="Talag J."/>
            <person name="Welchert J."/>
            <person name="Wing R.A."/>
        </authorList>
    </citation>
    <scope>NUCLEOTIDE SEQUENCE [LARGE SCALE GENOMIC DNA]</scope>
</reference>
<dbReference type="HOGENOM" id="CLU_037269_2_0_1"/>
<dbReference type="Gene3D" id="1.10.600.10">
    <property type="entry name" value="Farnesyl Diphosphate Synthase"/>
    <property type="match status" value="1"/>
</dbReference>
<dbReference type="EnsemblPlants" id="OGLUM12G21130.1">
    <property type="protein sequence ID" value="OGLUM12G21130.1"/>
    <property type="gene ID" value="OGLUM12G21130"/>
</dbReference>
<dbReference type="CDD" id="cd00683">
    <property type="entry name" value="Trans_IPPS_HH"/>
    <property type="match status" value="1"/>
</dbReference>
<dbReference type="GO" id="GO:0051996">
    <property type="term" value="F:squalene synthase [NAD(P)H] activity"/>
    <property type="evidence" value="ECO:0007669"/>
    <property type="project" value="InterPro"/>
</dbReference>
<dbReference type="GO" id="GO:0004311">
    <property type="term" value="F:geranylgeranyl diphosphate synthase activity"/>
    <property type="evidence" value="ECO:0007669"/>
    <property type="project" value="InterPro"/>
</dbReference>
<dbReference type="PANTHER" id="PTHR31480">
    <property type="entry name" value="BIFUNCTIONAL LYCOPENE CYCLASE/PHYTOENE SYNTHASE"/>
    <property type="match status" value="1"/>
</dbReference>
<dbReference type="Pfam" id="PF00494">
    <property type="entry name" value="SQS_PSY"/>
    <property type="match status" value="1"/>
</dbReference>
<keyword evidence="12" id="KW-1185">Reference proteome</keyword>
<protein>
    <recommendedName>
        <fullName evidence="4">15-cis-phytoene synthase</fullName>
        <ecNumber evidence="4">2.5.1.32</ecNumber>
    </recommendedName>
</protein>
<keyword evidence="8" id="KW-0472">Membrane</keyword>
<sequence length="398" mass="44729">MASSSSAAALWTAAPHPHGSCIRIHAIFHQRHQRRGRRPVVVASSVRPLQAASLAVATAPVAVASRRTAAEEAVYEVVLRQAALVEEATHRRGAGAPRWAEEDAVDWGLLLGDAYHRCGEVCAEYAKTFYLGTQLMTPERRKAVWAIYVWCRRTDELVDGPNSSYITPKALDRWEKRLEDLFEGRPYDMYDAALSDTVSKFPVDIQPFKDMIEGMRLDLWKSRYRSFDELYLYCYYVAGTVGLMTVPVMGIAPDSKASTESVYNAALALGIANQLTNILRDVGEDSRRGRIYLPLDELAEAGLTEEDIFRGKVTDKWRKFMKGQILRARLFFDEAEKGVAHLDSASRWPVLASLWLYRQILDAIEANDYNNFTKRAYVNKAKKLLSLPVAYARAAVAS</sequence>
<dbReference type="InterPro" id="IPR002060">
    <property type="entry name" value="Squ/phyt_synthse"/>
</dbReference>
<comment type="subcellular location">
    <subcellularLocation>
        <location evidence="2">Plastid</location>
        <location evidence="2">Chloroplast membrane</location>
        <topology evidence="2">Peripheral membrane protein</topology>
    </subcellularLocation>
    <subcellularLocation>
        <location evidence="10">Plastid</location>
        <location evidence="10">Chloroplast</location>
        <location evidence="10">Plastoglobule</location>
    </subcellularLocation>
</comment>
<evidence type="ECO:0000256" key="4">
    <source>
        <dbReference type="ARBA" id="ARBA00012396"/>
    </source>
</evidence>
<evidence type="ECO:0000256" key="10">
    <source>
        <dbReference type="ARBA" id="ARBA00060463"/>
    </source>
</evidence>
<dbReference type="AlphaFoldDB" id="A0A0E0BVH5"/>
<dbReference type="GO" id="GO:0016117">
    <property type="term" value="P:carotenoid biosynthetic process"/>
    <property type="evidence" value="ECO:0007669"/>
    <property type="project" value="UniProtKB-KW"/>
</dbReference>
<comment type="similarity">
    <text evidence="3">Belongs to the phytoene/squalene synthase family.</text>
</comment>
<dbReference type="STRING" id="40148.A0A0E0BVH5"/>
<dbReference type="GO" id="GO:0031969">
    <property type="term" value="C:chloroplast membrane"/>
    <property type="evidence" value="ECO:0007669"/>
    <property type="project" value="UniProtKB-SubCell"/>
</dbReference>
<evidence type="ECO:0000256" key="3">
    <source>
        <dbReference type="ARBA" id="ARBA00006251"/>
    </source>
</evidence>
<name>A0A0E0BVH5_9ORYZ</name>
<evidence type="ECO:0000313" key="12">
    <source>
        <dbReference type="Proteomes" id="UP000026961"/>
    </source>
</evidence>
<dbReference type="eggNOG" id="KOG1459">
    <property type="taxonomic scope" value="Eukaryota"/>
</dbReference>
<dbReference type="SFLD" id="SFLDG01018">
    <property type="entry name" value="Squalene/Phytoene_Synthase_Lik"/>
    <property type="match status" value="1"/>
</dbReference>
<keyword evidence="6" id="KW-0125">Carotenoid biosynthesis</keyword>
<evidence type="ECO:0000256" key="6">
    <source>
        <dbReference type="ARBA" id="ARBA00022746"/>
    </source>
</evidence>
<evidence type="ECO:0000256" key="1">
    <source>
        <dbReference type="ARBA" id="ARBA00001805"/>
    </source>
</evidence>
<keyword evidence="9" id="KW-0414">Isoprene biosynthesis</keyword>
<dbReference type="FunFam" id="1.10.600.10:FF:000004">
    <property type="entry name" value="Phytoene synthase chloroplastic"/>
    <property type="match status" value="1"/>
</dbReference>
<evidence type="ECO:0000256" key="9">
    <source>
        <dbReference type="ARBA" id="ARBA00023229"/>
    </source>
</evidence>
<evidence type="ECO:0000256" key="8">
    <source>
        <dbReference type="ARBA" id="ARBA00023136"/>
    </source>
</evidence>
<dbReference type="GO" id="GO:0010287">
    <property type="term" value="C:plastoglobule"/>
    <property type="evidence" value="ECO:0007669"/>
    <property type="project" value="UniProtKB-SubCell"/>
</dbReference>
<dbReference type="SFLD" id="SFLDG01212">
    <property type="entry name" value="Phytoene_synthase_like"/>
    <property type="match status" value="1"/>
</dbReference>
<keyword evidence="7" id="KW-0809">Transit peptide</keyword>
<dbReference type="InterPro" id="IPR008949">
    <property type="entry name" value="Isoprenoid_synthase_dom_sf"/>
</dbReference>
<dbReference type="SUPFAM" id="SSF48576">
    <property type="entry name" value="Terpenoid synthases"/>
    <property type="match status" value="1"/>
</dbReference>
<evidence type="ECO:0000313" key="11">
    <source>
        <dbReference type="EnsemblPlants" id="OGLUM12G21130.1"/>
    </source>
</evidence>
<proteinExistence type="inferred from homology"/>
<evidence type="ECO:0000256" key="2">
    <source>
        <dbReference type="ARBA" id="ARBA00004258"/>
    </source>
</evidence>
<dbReference type="SFLD" id="SFLDS00005">
    <property type="entry name" value="Isoprenoid_Synthase_Type_I"/>
    <property type="match status" value="1"/>
</dbReference>
<reference evidence="11" key="1">
    <citation type="submission" date="2015-04" db="UniProtKB">
        <authorList>
            <consortium name="EnsemblPlants"/>
        </authorList>
    </citation>
    <scope>IDENTIFICATION</scope>
</reference>
<dbReference type="Gramene" id="OGLUM12G21130.1">
    <property type="protein sequence ID" value="OGLUM12G21130.1"/>
    <property type="gene ID" value="OGLUM12G21130"/>
</dbReference>
<dbReference type="PROSITE" id="PS01045">
    <property type="entry name" value="SQUALEN_PHYTOEN_SYN_2"/>
    <property type="match status" value="1"/>
</dbReference>